<evidence type="ECO:0000256" key="1">
    <source>
        <dbReference type="SAM" id="Phobius"/>
    </source>
</evidence>
<organism evidence="2 3">
    <name type="scientific">Port-miou virus</name>
    <dbReference type="NCBI Taxonomy" id="1733873"/>
    <lineage>
        <taxon>Viruses</taxon>
        <taxon>Varidnaviria</taxon>
        <taxon>Bamfordvirae</taxon>
        <taxon>Nucleocytoviricota</taxon>
        <taxon>Megaviricetes</taxon>
        <taxon>Pimascovirales</taxon>
        <taxon>Pimascovirales incertae sedis</taxon>
        <taxon>Marseilleviridae</taxon>
        <taxon>Losannavirus</taxon>
        <taxon>Losannavirus lausannense</taxon>
        <taxon>Lausannevirus</taxon>
    </lineage>
</organism>
<keyword evidence="1" id="KW-0472">Membrane</keyword>
<proteinExistence type="predicted"/>
<gene>
    <name evidence="2" type="ORF">PMV_336</name>
</gene>
<dbReference type="EMBL" id="KT428292">
    <property type="protein sequence ID" value="ALH07034.1"/>
    <property type="molecule type" value="Genomic_DNA"/>
</dbReference>
<sequence>MSSSSCSLPDMEMLNWLLLLFIIAMIVWLVFFRKPSAVHVEGYTQEEQVLEQLKKLMACADKSDFEMTEAEFENASNDGRIQMMVIKDDGVSIDKDGKKKEGYAYYFPVGSSGYPMALYTSLYDYAPRSINFSGWRFLKTATPIWDLGRWRLFNGVWVWTRS</sequence>
<keyword evidence="1" id="KW-0812">Transmembrane</keyword>
<protein>
    <submittedName>
        <fullName evidence="2">Uncharacterized protein</fullName>
    </submittedName>
</protein>
<accession>A0A0N9PWK6</accession>
<evidence type="ECO:0000313" key="2">
    <source>
        <dbReference type="EMBL" id="ALH07034.1"/>
    </source>
</evidence>
<feature type="transmembrane region" description="Helical" evidence="1">
    <location>
        <begin position="13"/>
        <end position="32"/>
    </location>
</feature>
<reference evidence="2" key="1">
    <citation type="journal article" date="2015" name="Genome Announc.">
        <title>Complete Genome Sequence of a New Member of the Marseilleviridae Recovered from the Brackish Submarine Spring in the Cassis Port-Miou Calanque, France.</title>
        <authorList>
            <person name="Doutre G."/>
            <person name="Arfib B."/>
            <person name="Rochette P."/>
            <person name="Claverie J.M."/>
            <person name="Bonin P."/>
            <person name="Abergel C."/>
        </authorList>
    </citation>
    <scope>NUCLEOTIDE SEQUENCE [LARGE SCALE GENOMIC DNA]</scope>
    <source>
        <strain evidence="2">1</strain>
    </source>
</reference>
<dbReference type="Proteomes" id="UP000319438">
    <property type="component" value="Segment"/>
</dbReference>
<name>A0A0N9PWK6_9VIRU</name>
<keyword evidence="1" id="KW-1133">Transmembrane helix</keyword>
<evidence type="ECO:0000313" key="3">
    <source>
        <dbReference type="Proteomes" id="UP000319438"/>
    </source>
</evidence>